<dbReference type="EMBL" id="LAZR01054701">
    <property type="protein sequence ID" value="KKK77975.1"/>
    <property type="molecule type" value="Genomic_DNA"/>
</dbReference>
<dbReference type="AlphaFoldDB" id="A0A0F8YVZ6"/>
<accession>A0A0F8YVZ6</accession>
<dbReference type="SUPFAM" id="SSF51735">
    <property type="entry name" value="NAD(P)-binding Rossmann-fold domains"/>
    <property type="match status" value="1"/>
</dbReference>
<comment type="caution">
    <text evidence="1">The sequence shown here is derived from an EMBL/GenBank/DDBJ whole genome shotgun (WGS) entry which is preliminary data.</text>
</comment>
<evidence type="ECO:0008006" key="2">
    <source>
        <dbReference type="Google" id="ProtNLM"/>
    </source>
</evidence>
<feature type="non-terminal residue" evidence="1">
    <location>
        <position position="1"/>
    </location>
</feature>
<evidence type="ECO:0000313" key="1">
    <source>
        <dbReference type="EMBL" id="KKK77975.1"/>
    </source>
</evidence>
<organism evidence="1">
    <name type="scientific">marine sediment metagenome</name>
    <dbReference type="NCBI Taxonomy" id="412755"/>
    <lineage>
        <taxon>unclassified sequences</taxon>
        <taxon>metagenomes</taxon>
        <taxon>ecological metagenomes</taxon>
    </lineage>
</organism>
<dbReference type="InterPro" id="IPR036291">
    <property type="entry name" value="NAD(P)-bd_dom_sf"/>
</dbReference>
<protein>
    <recommendedName>
        <fullName evidence="2">NAD(P)-binding domain-containing protein</fullName>
    </recommendedName>
</protein>
<gene>
    <name evidence="1" type="ORF">LCGC14_2848190</name>
</gene>
<proteinExistence type="predicted"/>
<name>A0A0F8YVZ6_9ZZZZ</name>
<sequence>KLRKTDEDIIIGDNSKIKKDLGWDVTIPIEDTLRYMFDYWLVFYKKH</sequence>
<reference evidence="1" key="1">
    <citation type="journal article" date="2015" name="Nature">
        <title>Complex archaea that bridge the gap between prokaryotes and eukaryotes.</title>
        <authorList>
            <person name="Spang A."/>
            <person name="Saw J.H."/>
            <person name="Jorgensen S.L."/>
            <person name="Zaremba-Niedzwiedzka K."/>
            <person name="Martijn J."/>
            <person name="Lind A.E."/>
            <person name="van Eijk R."/>
            <person name="Schleper C."/>
            <person name="Guy L."/>
            <person name="Ettema T.J."/>
        </authorList>
    </citation>
    <scope>NUCLEOTIDE SEQUENCE</scope>
</reference>